<evidence type="ECO:0000313" key="1">
    <source>
        <dbReference type="EMBL" id="MCW0346196.1"/>
    </source>
</evidence>
<comment type="caution">
    <text evidence="1">The sequence shown here is derived from an EMBL/GenBank/DDBJ whole genome shotgun (WGS) entry which is preliminary data.</text>
</comment>
<proteinExistence type="predicted"/>
<dbReference type="EMBL" id="JANFVX010000025">
    <property type="protein sequence ID" value="MCW0346196.1"/>
    <property type="molecule type" value="Genomic_DNA"/>
</dbReference>
<name>A0AAJ1FTB2_PANAN</name>
<protein>
    <submittedName>
        <fullName evidence="1">Uncharacterized protein</fullName>
    </submittedName>
</protein>
<sequence length="303" mass="34190">MIKLRKINKHPHLESSLLKCDAFFFGKVIDQRTEYVAEQISTENAITIFYSKENTSISLNGSLIHVIEYVNHSMFSNFVKVVIDSTSLDFPELLYTLYAINESTSIKEIIVLYIEPSSYSSKKGILEEDEDYELSDGKNKFITLPIFSINSSQTNNRDNVLLSFLGFENSRLGQILAEDDGAIYGRLLNMVAVPAFKAGWENNSLRKHMVYFNHLNTQLLLYPGNNPFEVISKLNKLYEAYANIIVAAIGTKPSTLAVAIFLVNKVKLNTHYKKIGAIHDFPIKTKNRSSGIGPISIYTLEKA</sequence>
<evidence type="ECO:0000313" key="2">
    <source>
        <dbReference type="Proteomes" id="UP001208888"/>
    </source>
</evidence>
<dbReference type="AlphaFoldDB" id="A0AAJ1FTB2"/>
<dbReference type="Proteomes" id="UP001208888">
    <property type="component" value="Unassembled WGS sequence"/>
</dbReference>
<organism evidence="1 2">
    <name type="scientific">Pantoea ananas</name>
    <name type="common">Erwinia uredovora</name>
    <dbReference type="NCBI Taxonomy" id="553"/>
    <lineage>
        <taxon>Bacteria</taxon>
        <taxon>Pseudomonadati</taxon>
        <taxon>Pseudomonadota</taxon>
        <taxon>Gammaproteobacteria</taxon>
        <taxon>Enterobacterales</taxon>
        <taxon>Erwiniaceae</taxon>
        <taxon>Pantoea</taxon>
    </lineage>
</organism>
<reference evidence="1" key="1">
    <citation type="submission" date="2022-06" db="EMBL/GenBank/DDBJ databases">
        <title>Dynamics of rice microbiomes reveals core vertical transmitted seed endophytes.</title>
        <authorList>
            <person name="Liao K."/>
            <person name="Zhang X."/>
        </authorList>
    </citation>
    <scope>NUCLEOTIDE SEQUENCE</scope>
    <source>
        <strain evidence="1">JT1-17</strain>
    </source>
</reference>
<gene>
    <name evidence="1" type="ORF">NB703_004289</name>
</gene>
<accession>A0AAJ1FTB2</accession>
<dbReference type="RefSeq" id="WP_033777920.1">
    <property type="nucleotide sequence ID" value="NZ_JANFVX010000025.1"/>
</dbReference>